<sequence>MRALKIAATGMMAQQMNVEVIANNIANVNTTSFKRNRAEFTDLMYQTETRQGAFSSDAGTIVLPGCNWDWA</sequence>
<evidence type="ECO:0000259" key="4">
    <source>
        <dbReference type="Pfam" id="PF00460"/>
    </source>
</evidence>
<dbReference type="PANTHER" id="PTHR30435">
    <property type="entry name" value="FLAGELLAR PROTEIN"/>
    <property type="match status" value="1"/>
</dbReference>
<dbReference type="GO" id="GO:0071978">
    <property type="term" value="P:bacterial-type flagellum-dependent swarming motility"/>
    <property type="evidence" value="ECO:0007669"/>
    <property type="project" value="TreeGrafter"/>
</dbReference>
<name>A0A5A7N7F8_9PROT</name>
<dbReference type="AlphaFoldDB" id="A0A5A7N7F8"/>
<comment type="similarity">
    <text evidence="2">Belongs to the flagella basal body rod proteins family.</text>
</comment>
<gene>
    <name evidence="5" type="ORF">JCM17846_09920</name>
</gene>
<organism evidence="5 6">
    <name type="scientific">Iodidimonas nitroreducens</name>
    <dbReference type="NCBI Taxonomy" id="1236968"/>
    <lineage>
        <taxon>Bacteria</taxon>
        <taxon>Pseudomonadati</taxon>
        <taxon>Pseudomonadota</taxon>
        <taxon>Alphaproteobacteria</taxon>
        <taxon>Iodidimonadales</taxon>
        <taxon>Iodidimonadaceae</taxon>
        <taxon>Iodidimonas</taxon>
    </lineage>
</organism>
<dbReference type="InterPro" id="IPR001444">
    <property type="entry name" value="Flag_bb_rod_N"/>
</dbReference>
<feature type="domain" description="Flagellar basal body rod protein N-terminal" evidence="4">
    <location>
        <begin position="4"/>
        <end position="34"/>
    </location>
</feature>
<dbReference type="PROSITE" id="PS00588">
    <property type="entry name" value="FLAGELLA_BB_ROD"/>
    <property type="match status" value="1"/>
</dbReference>
<dbReference type="EMBL" id="BKCN01000003">
    <property type="protein sequence ID" value="GER03310.1"/>
    <property type="molecule type" value="Genomic_DNA"/>
</dbReference>
<accession>A0A5A7N7F8</accession>
<keyword evidence="6" id="KW-1185">Reference proteome</keyword>
<dbReference type="Proteomes" id="UP000324996">
    <property type="component" value="Unassembled WGS sequence"/>
</dbReference>
<dbReference type="PANTHER" id="PTHR30435:SF19">
    <property type="entry name" value="FLAGELLAR BASAL-BODY ROD PROTEIN FLGG"/>
    <property type="match status" value="1"/>
</dbReference>
<dbReference type="GO" id="GO:0009425">
    <property type="term" value="C:bacterial-type flagellum basal body"/>
    <property type="evidence" value="ECO:0007669"/>
    <property type="project" value="UniProtKB-SubCell"/>
</dbReference>
<evidence type="ECO:0000256" key="3">
    <source>
        <dbReference type="ARBA" id="ARBA00023143"/>
    </source>
</evidence>
<comment type="subcellular location">
    <subcellularLocation>
        <location evidence="1">Bacterial flagellum basal body</location>
    </subcellularLocation>
</comment>
<reference evidence="5 6" key="1">
    <citation type="submission" date="2019-09" db="EMBL/GenBank/DDBJ databases">
        <title>NBRP : Genome information of microbial organism related human and environment.</title>
        <authorList>
            <person name="Hattori M."/>
            <person name="Oshima K."/>
            <person name="Inaba H."/>
            <person name="Suda W."/>
            <person name="Sakamoto M."/>
            <person name="Iino T."/>
            <person name="Kitahara M."/>
            <person name="Oshida Y."/>
            <person name="Iida T."/>
            <person name="Kudo T."/>
            <person name="Itoh T."/>
            <person name="Ohkuma M."/>
        </authorList>
    </citation>
    <scope>NUCLEOTIDE SEQUENCE [LARGE SCALE GENOMIC DNA]</scope>
    <source>
        <strain evidence="5 6">Q-1</strain>
    </source>
</reference>
<keyword evidence="3" id="KW-0975">Bacterial flagellum</keyword>
<dbReference type="Pfam" id="PF00460">
    <property type="entry name" value="Flg_bb_rod"/>
    <property type="match status" value="1"/>
</dbReference>
<protein>
    <recommendedName>
        <fullName evidence="4">Flagellar basal body rod protein N-terminal domain-containing protein</fullName>
    </recommendedName>
</protein>
<evidence type="ECO:0000256" key="1">
    <source>
        <dbReference type="ARBA" id="ARBA00004117"/>
    </source>
</evidence>
<dbReference type="InterPro" id="IPR019776">
    <property type="entry name" value="Flagellar_basal_body_rod_CS"/>
</dbReference>
<proteinExistence type="inferred from homology"/>
<evidence type="ECO:0000313" key="6">
    <source>
        <dbReference type="Proteomes" id="UP000324996"/>
    </source>
</evidence>
<comment type="caution">
    <text evidence="5">The sequence shown here is derived from an EMBL/GenBank/DDBJ whole genome shotgun (WGS) entry which is preliminary data.</text>
</comment>
<evidence type="ECO:0000256" key="2">
    <source>
        <dbReference type="ARBA" id="ARBA00009677"/>
    </source>
</evidence>
<evidence type="ECO:0000313" key="5">
    <source>
        <dbReference type="EMBL" id="GER03310.1"/>
    </source>
</evidence>